<accession>A0AAV4UBR2</accession>
<name>A0AAV4UBR2_9ARAC</name>
<proteinExistence type="predicted"/>
<gene>
    <name evidence="1" type="ORF">CDAR_259261</name>
</gene>
<dbReference type="AlphaFoldDB" id="A0AAV4UBR2"/>
<protein>
    <submittedName>
        <fullName evidence="1">Uncharacterized protein</fullName>
    </submittedName>
</protein>
<dbReference type="EMBL" id="BPLQ01011061">
    <property type="protein sequence ID" value="GIY55192.1"/>
    <property type="molecule type" value="Genomic_DNA"/>
</dbReference>
<organism evidence="1 2">
    <name type="scientific">Caerostris darwini</name>
    <dbReference type="NCBI Taxonomy" id="1538125"/>
    <lineage>
        <taxon>Eukaryota</taxon>
        <taxon>Metazoa</taxon>
        <taxon>Ecdysozoa</taxon>
        <taxon>Arthropoda</taxon>
        <taxon>Chelicerata</taxon>
        <taxon>Arachnida</taxon>
        <taxon>Araneae</taxon>
        <taxon>Araneomorphae</taxon>
        <taxon>Entelegynae</taxon>
        <taxon>Araneoidea</taxon>
        <taxon>Araneidae</taxon>
        <taxon>Caerostris</taxon>
    </lineage>
</organism>
<comment type="caution">
    <text evidence="1">The sequence shown here is derived from an EMBL/GenBank/DDBJ whole genome shotgun (WGS) entry which is preliminary data.</text>
</comment>
<sequence length="86" mass="9960">MENKRDNHRSDQAFSTRPPLKRKFLHKYELLSSPPAPIFDAWYDSLCVCKSFQNQSISSARVRFFMKQKSIKEIGLCIYANSSVDG</sequence>
<evidence type="ECO:0000313" key="1">
    <source>
        <dbReference type="EMBL" id="GIY55192.1"/>
    </source>
</evidence>
<reference evidence="1 2" key="1">
    <citation type="submission" date="2021-06" db="EMBL/GenBank/DDBJ databases">
        <title>Caerostris darwini draft genome.</title>
        <authorList>
            <person name="Kono N."/>
            <person name="Arakawa K."/>
        </authorList>
    </citation>
    <scope>NUCLEOTIDE SEQUENCE [LARGE SCALE GENOMIC DNA]</scope>
</reference>
<keyword evidence="2" id="KW-1185">Reference proteome</keyword>
<dbReference type="Proteomes" id="UP001054837">
    <property type="component" value="Unassembled WGS sequence"/>
</dbReference>
<evidence type="ECO:0000313" key="2">
    <source>
        <dbReference type="Proteomes" id="UP001054837"/>
    </source>
</evidence>